<sequence length="41" mass="4759">MGTINVNVTSPNLIKETYKEYKSQQCNTIIIDFGLNYNNYN</sequence>
<comment type="caution">
    <text evidence="1">The sequence shown here is derived from an EMBL/GenBank/DDBJ whole genome shotgun (WGS) entry which is preliminary data.</text>
</comment>
<reference evidence="1 2" key="1">
    <citation type="journal article" date="2015" name="Genome Announc.">
        <title>Draft Genome Sequence of Clostridium tyrobutyricum Strain DIVETGP, Isolated from Cow's Milk for Grana Padano Production.</title>
        <authorList>
            <person name="Soggiu A."/>
            <person name="Piras C."/>
            <person name="Gaiarsa S."/>
            <person name="Sassera D."/>
            <person name="Roncada P."/>
            <person name="Bendixen E."/>
            <person name="Brasca M."/>
            <person name="Bonizzi L."/>
        </authorList>
    </citation>
    <scope>NUCLEOTIDE SEQUENCE [LARGE SCALE GENOMIC DNA]</scope>
    <source>
        <strain evidence="1 2">DIVETGP</strain>
    </source>
</reference>
<accession>W6N5S4</accession>
<gene>
    <name evidence="1" type="ORF">CTDIVETGP_0689</name>
</gene>
<evidence type="ECO:0000313" key="2">
    <source>
        <dbReference type="Proteomes" id="UP000019482"/>
    </source>
</evidence>
<protein>
    <submittedName>
        <fullName evidence="1">Uncharacterized protein</fullName>
    </submittedName>
</protein>
<evidence type="ECO:0000313" key="1">
    <source>
        <dbReference type="EMBL" id="CDL90619.1"/>
    </source>
</evidence>
<organism evidence="1 2">
    <name type="scientific">Clostridium tyrobutyricum DIVETGP</name>
    <dbReference type="NCBI Taxonomy" id="1408889"/>
    <lineage>
        <taxon>Bacteria</taxon>
        <taxon>Bacillati</taxon>
        <taxon>Bacillota</taxon>
        <taxon>Clostridia</taxon>
        <taxon>Eubacteriales</taxon>
        <taxon>Clostridiaceae</taxon>
        <taxon>Clostridium</taxon>
    </lineage>
</organism>
<keyword evidence="2" id="KW-1185">Reference proteome</keyword>
<dbReference type="AlphaFoldDB" id="W6N5S4"/>
<dbReference type="EMBL" id="CBXI010000008">
    <property type="protein sequence ID" value="CDL90619.1"/>
    <property type="molecule type" value="Genomic_DNA"/>
</dbReference>
<name>W6N5S4_CLOTY</name>
<proteinExistence type="predicted"/>
<dbReference type="Proteomes" id="UP000019482">
    <property type="component" value="Unassembled WGS sequence"/>
</dbReference>